<organism evidence="12 13">
    <name type="scientific">Lithospermum erythrorhizon</name>
    <name type="common">Purple gromwell</name>
    <name type="synonym">Lithospermum officinale var. erythrorhizon</name>
    <dbReference type="NCBI Taxonomy" id="34254"/>
    <lineage>
        <taxon>Eukaryota</taxon>
        <taxon>Viridiplantae</taxon>
        <taxon>Streptophyta</taxon>
        <taxon>Embryophyta</taxon>
        <taxon>Tracheophyta</taxon>
        <taxon>Spermatophyta</taxon>
        <taxon>Magnoliopsida</taxon>
        <taxon>eudicotyledons</taxon>
        <taxon>Gunneridae</taxon>
        <taxon>Pentapetalae</taxon>
        <taxon>asterids</taxon>
        <taxon>lamiids</taxon>
        <taxon>Boraginales</taxon>
        <taxon>Boraginaceae</taxon>
        <taxon>Boraginoideae</taxon>
        <taxon>Lithospermeae</taxon>
        <taxon>Lithospermum</taxon>
    </lineage>
</organism>
<feature type="domain" description="Pectinesterase catalytic" evidence="11">
    <location>
        <begin position="5"/>
        <end position="142"/>
    </location>
</feature>
<name>A0AAV3QGV1_LITER</name>
<evidence type="ECO:0000256" key="9">
    <source>
        <dbReference type="PROSITE-ProRule" id="PRU10040"/>
    </source>
</evidence>
<protein>
    <recommendedName>
        <fullName evidence="3 10">Pectinesterase</fullName>
        <ecNumber evidence="3 10">3.1.1.11</ecNumber>
    </recommendedName>
</protein>
<evidence type="ECO:0000256" key="8">
    <source>
        <dbReference type="ARBA" id="ARBA00047928"/>
    </source>
</evidence>
<dbReference type="SUPFAM" id="SSF51126">
    <property type="entry name" value="Pectin lyase-like"/>
    <property type="match status" value="1"/>
</dbReference>
<evidence type="ECO:0000256" key="5">
    <source>
        <dbReference type="ARBA" id="ARBA00022801"/>
    </source>
</evidence>
<dbReference type="AlphaFoldDB" id="A0AAV3QGV1"/>
<dbReference type="EC" id="3.1.1.11" evidence="3 10"/>
<evidence type="ECO:0000256" key="2">
    <source>
        <dbReference type="ARBA" id="ARBA00005184"/>
    </source>
</evidence>
<evidence type="ECO:0000256" key="3">
    <source>
        <dbReference type="ARBA" id="ARBA00013229"/>
    </source>
</evidence>
<evidence type="ECO:0000256" key="1">
    <source>
        <dbReference type="ARBA" id="ARBA00004613"/>
    </source>
</evidence>
<comment type="pathway">
    <text evidence="2 10">Glycan metabolism; pectin degradation; 2-dehydro-3-deoxy-D-gluconate from pectin: step 1/5.</text>
</comment>
<dbReference type="Pfam" id="PF01095">
    <property type="entry name" value="Pectinesterase"/>
    <property type="match status" value="2"/>
</dbReference>
<dbReference type="Proteomes" id="UP001454036">
    <property type="component" value="Unassembled WGS sequence"/>
</dbReference>
<dbReference type="EMBL" id="BAABME010004709">
    <property type="protein sequence ID" value="GAA0163297.1"/>
    <property type="molecule type" value="Genomic_DNA"/>
</dbReference>
<dbReference type="InterPro" id="IPR011050">
    <property type="entry name" value="Pectin_lyase_fold/virulence"/>
</dbReference>
<dbReference type="Gene3D" id="2.160.20.10">
    <property type="entry name" value="Single-stranded right-handed beta-helix, Pectin lyase-like"/>
    <property type="match status" value="2"/>
</dbReference>
<evidence type="ECO:0000256" key="10">
    <source>
        <dbReference type="RuleBase" id="RU000589"/>
    </source>
</evidence>
<proteinExistence type="predicted"/>
<keyword evidence="5 10" id="KW-0378">Hydrolase</keyword>
<keyword evidence="13" id="KW-1185">Reference proteome</keyword>
<keyword evidence="6 10" id="KW-0063">Aspartyl esterase</keyword>
<keyword evidence="4" id="KW-0964">Secreted</keyword>
<evidence type="ECO:0000256" key="6">
    <source>
        <dbReference type="ARBA" id="ARBA00023085"/>
    </source>
</evidence>
<dbReference type="GO" id="GO:0042545">
    <property type="term" value="P:cell wall modification"/>
    <property type="evidence" value="ECO:0007669"/>
    <property type="project" value="UniProtKB-UniRule"/>
</dbReference>
<dbReference type="PANTHER" id="PTHR31707">
    <property type="entry name" value="PECTINESTERASE"/>
    <property type="match status" value="1"/>
</dbReference>
<feature type="domain" description="Pectinesterase catalytic" evidence="11">
    <location>
        <begin position="143"/>
        <end position="194"/>
    </location>
</feature>
<dbReference type="InterPro" id="IPR033131">
    <property type="entry name" value="Pectinesterase_Asp_AS"/>
</dbReference>
<dbReference type="GO" id="GO:0045490">
    <property type="term" value="P:pectin catabolic process"/>
    <property type="evidence" value="ECO:0007669"/>
    <property type="project" value="UniProtKB-UniRule"/>
</dbReference>
<feature type="active site" evidence="9">
    <location>
        <position position="126"/>
    </location>
</feature>
<dbReference type="InterPro" id="IPR012334">
    <property type="entry name" value="Pectin_lyas_fold"/>
</dbReference>
<evidence type="ECO:0000256" key="4">
    <source>
        <dbReference type="ARBA" id="ARBA00022525"/>
    </source>
</evidence>
<evidence type="ECO:0000259" key="11">
    <source>
        <dbReference type="Pfam" id="PF01095"/>
    </source>
</evidence>
<comment type="caution">
    <text evidence="12">The sequence shown here is derived from an EMBL/GenBank/DDBJ whole genome shotgun (WGS) entry which is preliminary data.</text>
</comment>
<dbReference type="GO" id="GO:0030599">
    <property type="term" value="F:pectinesterase activity"/>
    <property type="evidence" value="ECO:0007669"/>
    <property type="project" value="UniProtKB-UniRule"/>
</dbReference>
<dbReference type="GO" id="GO:0005576">
    <property type="term" value="C:extracellular region"/>
    <property type="evidence" value="ECO:0007669"/>
    <property type="project" value="UniProtKB-SubCell"/>
</dbReference>
<keyword evidence="7" id="KW-0961">Cell wall biogenesis/degradation</keyword>
<dbReference type="InterPro" id="IPR000070">
    <property type="entry name" value="Pectinesterase_cat"/>
</dbReference>
<comment type="subcellular location">
    <subcellularLocation>
        <location evidence="1">Secreted</location>
    </subcellularLocation>
</comment>
<evidence type="ECO:0000313" key="12">
    <source>
        <dbReference type="EMBL" id="GAA0163297.1"/>
    </source>
</evidence>
<reference evidence="12 13" key="1">
    <citation type="submission" date="2024-01" db="EMBL/GenBank/DDBJ databases">
        <title>The complete chloroplast genome sequence of Lithospermum erythrorhizon: insights into the phylogenetic relationship among Boraginaceae species and the maternal lineages of purple gromwells.</title>
        <authorList>
            <person name="Okada T."/>
            <person name="Watanabe K."/>
        </authorList>
    </citation>
    <scope>NUCLEOTIDE SEQUENCE [LARGE SCALE GENOMIC DNA]</scope>
</reference>
<dbReference type="PROSITE" id="PS00503">
    <property type="entry name" value="PECTINESTERASE_2"/>
    <property type="match status" value="1"/>
</dbReference>
<gene>
    <name evidence="12" type="ORF">LIER_19196</name>
</gene>
<accession>A0AAV3QGV1</accession>
<evidence type="ECO:0000256" key="7">
    <source>
        <dbReference type="ARBA" id="ARBA00023316"/>
    </source>
</evidence>
<comment type="catalytic activity">
    <reaction evidence="8 10">
        <text>[(1-&gt;4)-alpha-D-galacturonosyl methyl ester](n) + n H2O = [(1-&gt;4)-alpha-D-galacturonosyl](n) + n methanol + n H(+)</text>
        <dbReference type="Rhea" id="RHEA:22380"/>
        <dbReference type="Rhea" id="RHEA-COMP:14570"/>
        <dbReference type="Rhea" id="RHEA-COMP:14573"/>
        <dbReference type="ChEBI" id="CHEBI:15377"/>
        <dbReference type="ChEBI" id="CHEBI:15378"/>
        <dbReference type="ChEBI" id="CHEBI:17790"/>
        <dbReference type="ChEBI" id="CHEBI:140522"/>
        <dbReference type="ChEBI" id="CHEBI:140523"/>
        <dbReference type="EC" id="3.1.1.11"/>
    </reaction>
</comment>
<evidence type="ECO:0000313" key="13">
    <source>
        <dbReference type="Proteomes" id="UP001454036"/>
    </source>
</evidence>
<sequence length="209" mass="23256">MGHNRRCRTIVYVKAGIYHEKMEIGRDLKNVMFVGDGIDRTIVTGNKNVVDGVSQPHLVSLVMVFCARDMTFENTAGPHKHQAVALSVSSGLSVFYHCSFKGYQDTLLAHSLRQFYRDCHVYGTVDFIFGDAVAVLQNCDIFRGDLALSTLYYGEFMNIGSGASTTGRVQWPGFLVLHDFHEASPFTVRNFIQGHVWLPATGVPFSADI</sequence>